<evidence type="ECO:0000313" key="1">
    <source>
        <dbReference type="EMBL" id="TKR81184.1"/>
    </source>
</evidence>
<accession>A0A4U5NEI7</accession>
<dbReference type="EMBL" id="AZBU02000004">
    <property type="protein sequence ID" value="TKR81184.1"/>
    <property type="molecule type" value="Genomic_DNA"/>
</dbReference>
<protein>
    <submittedName>
        <fullName evidence="1">Uncharacterized protein</fullName>
    </submittedName>
</protein>
<gene>
    <name evidence="1" type="ORF">L596_015102</name>
</gene>
<sequence>MKRVGNKVWRSFLFLKYRKLDLLAPFVGKLADGSLRETTQISSKNGFLLRPRRTSTGTWNSDDVASLRMEDSGLTWRG</sequence>
<organism evidence="1">
    <name type="scientific">Steinernema carpocapsae</name>
    <name type="common">Entomopathogenic nematode</name>
    <dbReference type="NCBI Taxonomy" id="34508"/>
    <lineage>
        <taxon>Eukaryota</taxon>
        <taxon>Metazoa</taxon>
        <taxon>Ecdysozoa</taxon>
        <taxon>Nematoda</taxon>
        <taxon>Chromadorea</taxon>
        <taxon>Rhabditida</taxon>
        <taxon>Tylenchina</taxon>
        <taxon>Panagrolaimomorpha</taxon>
        <taxon>Strongyloidoidea</taxon>
        <taxon>Steinernematidae</taxon>
        <taxon>Steinernema</taxon>
    </lineage>
</organism>
<reference evidence="1" key="1">
    <citation type="submission" date="2013-11" db="EMBL/GenBank/DDBJ databases">
        <authorList>
            <person name="Sternberg P."/>
            <person name="Dillman A."/>
            <person name="Macchietto M."/>
        </authorList>
    </citation>
    <scope>NUCLEOTIDE SEQUENCE</scope>
    <source>
        <strain evidence="1">ALL</strain>
    </source>
</reference>
<dbReference type="AlphaFoldDB" id="A0A4U5NEI7"/>
<proteinExistence type="predicted"/>
<comment type="caution">
    <text evidence="1">The sequence shown here is derived from an EMBL/GenBank/DDBJ whole genome shotgun (WGS) entry which is preliminary data.</text>
</comment>
<reference evidence="1" key="2">
    <citation type="journal article" date="2015" name="Genome Biol.">
        <title>Comparative genomics of Steinernema reveals deeply conserved gene regulatory networks.</title>
        <authorList>
            <person name="Dillman A.R."/>
            <person name="Macchietto M."/>
            <person name="Porter C.F."/>
            <person name="Rogers A."/>
            <person name="Williams B."/>
            <person name="Antoshechkin I."/>
            <person name="Lee M.M."/>
            <person name="Goodwin Z."/>
            <person name="Lu X."/>
            <person name="Lewis E.E."/>
            <person name="Goodrich-Blair H."/>
            <person name="Stock S.P."/>
            <person name="Adams B.J."/>
            <person name="Sternberg P.W."/>
            <person name="Mortazavi A."/>
        </authorList>
    </citation>
    <scope>NUCLEOTIDE SEQUENCE [LARGE SCALE GENOMIC DNA]</scope>
    <source>
        <strain evidence="1">ALL</strain>
    </source>
</reference>
<name>A0A4U5NEI7_STECR</name>
<reference evidence="1" key="3">
    <citation type="journal article" date="2019" name="G3 (Bethesda)">
        <title>Hybrid Assembly of the Genome of the Entomopathogenic Nematode Steinernema carpocapsae Identifies the X-Chromosome.</title>
        <authorList>
            <person name="Serra L."/>
            <person name="Macchietto M."/>
            <person name="Macias-Munoz A."/>
            <person name="McGill C.J."/>
            <person name="Rodriguez I.M."/>
            <person name="Rodriguez B."/>
            <person name="Murad R."/>
            <person name="Mortazavi A."/>
        </authorList>
    </citation>
    <scope>NUCLEOTIDE SEQUENCE</scope>
    <source>
        <strain evidence="1">ALL</strain>
    </source>
</reference>